<dbReference type="EMBL" id="CAUYUJ010002372">
    <property type="protein sequence ID" value="CAK0800489.1"/>
    <property type="molecule type" value="Genomic_DNA"/>
</dbReference>
<reference evidence="3" key="1">
    <citation type="submission" date="2023-10" db="EMBL/GenBank/DDBJ databases">
        <authorList>
            <person name="Chen Y."/>
            <person name="Shah S."/>
            <person name="Dougan E. K."/>
            <person name="Thang M."/>
            <person name="Chan C."/>
        </authorList>
    </citation>
    <scope>NUCLEOTIDE SEQUENCE [LARGE SCALE GENOMIC DNA]</scope>
</reference>
<feature type="region of interest" description="Disordered" evidence="2">
    <location>
        <begin position="1"/>
        <end position="111"/>
    </location>
</feature>
<keyword evidence="1" id="KW-0175">Coiled coil</keyword>
<feature type="compositionally biased region" description="Basic residues" evidence="2">
    <location>
        <begin position="680"/>
        <end position="690"/>
    </location>
</feature>
<protein>
    <recommendedName>
        <fullName evidence="5">Centrosomal protein of 162 kDa</fullName>
    </recommendedName>
</protein>
<organism evidence="3 4">
    <name type="scientific">Prorocentrum cordatum</name>
    <dbReference type="NCBI Taxonomy" id="2364126"/>
    <lineage>
        <taxon>Eukaryota</taxon>
        <taxon>Sar</taxon>
        <taxon>Alveolata</taxon>
        <taxon>Dinophyceae</taxon>
        <taxon>Prorocentrales</taxon>
        <taxon>Prorocentraceae</taxon>
        <taxon>Prorocentrum</taxon>
    </lineage>
</organism>
<evidence type="ECO:0000313" key="4">
    <source>
        <dbReference type="Proteomes" id="UP001189429"/>
    </source>
</evidence>
<feature type="compositionally biased region" description="Low complexity" evidence="2">
    <location>
        <begin position="592"/>
        <end position="637"/>
    </location>
</feature>
<sequence>PRRSSREPLRWPPASCEASPAARAKATPVAALRRPSRGARAWQTSPAAAGRAGEGPALVAAGAGPDSQSESTAASASVLDSPRVEAPEVATVPAPSAASALAASQAAAAEPTPVRWGAGWLGGACEAGAVPSGTVSPGSLEAPEPPVGRLWHPRPAVAGPWWPDVPWPPRPGAPSPLPATSPPASARSASRERLDLGEMASSIDALASGIGEHSGQLRPALGVEAAVASSWRTLPAASADPSAGARHQAAAASGAAEAVAPAQLSPPRPAAPEEGQPPSQGAAKRGSPRRSVAPPRGVLLAVASPCRARTPGAGARWPGPGQTAQSPAAPPCAKQAALAAGASPAAPSAPELTAALVRAAQAFLRARVGSPAAPGAALAGAGAPRGLGVARLPPRESCFALHDSEDDGSGGSSFDGQREYEAIDVLAAARVLCDGGLAPGTAPSPLCAAAGAGPPSPPRGDGSTPLGKLCAAAGAGLQPLRGDWAAPLGKGRGLEEALTEARARLAAAAAEGRELQEGLQAERARVRQLQAQLDLAAAERDAALSRAELCDALLGEAQRTGAPPGSAGAPGPVAAFSAAPPGAAEEGEREPAALSAASSPAFWAAASAPGSPAAAGGTPATPAASRSPRRPAAAPQRPESREPKLRTLHARLAAMVAESSRPMAEAADSSPQRSGAGRSAAHRQAHGLRAHLREAEAQRDQLGPRARSDTAGPPGAEAGRSAAEPEEGPGGPSGAAEGWSPAQELEATSAHFVEHEAADARRRRLGRSLLQAQGRYEAAVGELERLRLARSRGSTAGGASAERSARQAVAARAAEVADCQRLYEAAVAQRERCGHARASVAAPRAGARAGSGLSGA</sequence>
<feature type="region of interest" description="Disordered" evidence="2">
    <location>
        <begin position="235"/>
        <end position="332"/>
    </location>
</feature>
<keyword evidence="4" id="KW-1185">Reference proteome</keyword>
<evidence type="ECO:0000313" key="3">
    <source>
        <dbReference type="EMBL" id="CAK0800489.1"/>
    </source>
</evidence>
<feature type="compositionally biased region" description="Polar residues" evidence="2">
    <location>
        <begin position="66"/>
        <end position="75"/>
    </location>
</feature>
<feature type="region of interest" description="Disordered" evidence="2">
    <location>
        <begin position="164"/>
        <end position="197"/>
    </location>
</feature>
<evidence type="ECO:0000256" key="2">
    <source>
        <dbReference type="SAM" id="MobiDB-lite"/>
    </source>
</evidence>
<feature type="compositionally biased region" description="Low complexity" evidence="2">
    <location>
        <begin position="87"/>
        <end position="111"/>
    </location>
</feature>
<feature type="coiled-coil region" evidence="1">
    <location>
        <begin position="512"/>
        <end position="546"/>
    </location>
</feature>
<proteinExistence type="predicted"/>
<name>A0ABN9Q437_9DINO</name>
<gene>
    <name evidence="3" type="ORF">PCOR1329_LOCUS8634</name>
</gene>
<feature type="compositionally biased region" description="Low complexity" evidence="2">
    <location>
        <begin position="711"/>
        <end position="722"/>
    </location>
</feature>
<feature type="region of interest" description="Disordered" evidence="2">
    <location>
        <begin position="837"/>
        <end position="856"/>
    </location>
</feature>
<feature type="compositionally biased region" description="Low complexity" evidence="2">
    <location>
        <begin position="243"/>
        <end position="262"/>
    </location>
</feature>
<evidence type="ECO:0008006" key="5">
    <source>
        <dbReference type="Google" id="ProtNLM"/>
    </source>
</evidence>
<accession>A0ABN9Q437</accession>
<comment type="caution">
    <text evidence="3">The sequence shown here is derived from an EMBL/GenBank/DDBJ whole genome shotgun (WGS) entry which is preliminary data.</text>
</comment>
<evidence type="ECO:0000256" key="1">
    <source>
        <dbReference type="SAM" id="Coils"/>
    </source>
</evidence>
<feature type="compositionally biased region" description="Low complexity" evidence="2">
    <location>
        <begin position="18"/>
        <end position="31"/>
    </location>
</feature>
<feature type="non-terminal residue" evidence="3">
    <location>
        <position position="1"/>
    </location>
</feature>
<feature type="compositionally biased region" description="Low complexity" evidence="2">
    <location>
        <begin position="561"/>
        <end position="584"/>
    </location>
</feature>
<feature type="compositionally biased region" description="Low complexity" evidence="2">
    <location>
        <begin position="46"/>
        <end position="57"/>
    </location>
</feature>
<feature type="compositionally biased region" description="Pro residues" evidence="2">
    <location>
        <begin position="164"/>
        <end position="181"/>
    </location>
</feature>
<dbReference type="Proteomes" id="UP001189429">
    <property type="component" value="Unassembled WGS sequence"/>
</dbReference>
<feature type="region of interest" description="Disordered" evidence="2">
    <location>
        <begin position="559"/>
        <end position="750"/>
    </location>
</feature>